<dbReference type="Gene3D" id="3.40.630.30">
    <property type="match status" value="1"/>
</dbReference>
<dbReference type="CDD" id="cd04301">
    <property type="entry name" value="NAT_SF"/>
    <property type="match status" value="1"/>
</dbReference>
<dbReference type="Pfam" id="PF00583">
    <property type="entry name" value="Acetyltransf_1"/>
    <property type="match status" value="1"/>
</dbReference>
<evidence type="ECO:0000259" key="3">
    <source>
        <dbReference type="PROSITE" id="PS51186"/>
    </source>
</evidence>
<evidence type="ECO:0000313" key="4">
    <source>
        <dbReference type="EMBL" id="GAA0673499.1"/>
    </source>
</evidence>
<name>A0ABP3T7J6_9SPHN</name>
<proteinExistence type="predicted"/>
<dbReference type="PANTHER" id="PTHR43877:SF2">
    <property type="entry name" value="AMINOALKYLPHOSPHONATE N-ACETYLTRANSFERASE-RELATED"/>
    <property type="match status" value="1"/>
</dbReference>
<feature type="domain" description="N-acetyltransferase" evidence="3">
    <location>
        <begin position="1"/>
        <end position="151"/>
    </location>
</feature>
<protein>
    <submittedName>
        <fullName evidence="4">GNAT family N-acetyltransferase</fullName>
    </submittedName>
</protein>
<gene>
    <name evidence="4" type="ORF">GCM10009102_26470</name>
</gene>
<dbReference type="PROSITE" id="PS51186">
    <property type="entry name" value="GNAT"/>
    <property type="match status" value="1"/>
</dbReference>
<dbReference type="SUPFAM" id="SSF55729">
    <property type="entry name" value="Acyl-CoA N-acyltransferases (Nat)"/>
    <property type="match status" value="1"/>
</dbReference>
<keyword evidence="1" id="KW-0808">Transferase</keyword>
<dbReference type="InterPro" id="IPR016181">
    <property type="entry name" value="Acyl_CoA_acyltransferase"/>
</dbReference>
<reference evidence="5" key="1">
    <citation type="journal article" date="2019" name="Int. J. Syst. Evol. Microbiol.">
        <title>The Global Catalogue of Microorganisms (GCM) 10K type strain sequencing project: providing services to taxonomists for standard genome sequencing and annotation.</title>
        <authorList>
            <consortium name="The Broad Institute Genomics Platform"/>
            <consortium name="The Broad Institute Genome Sequencing Center for Infectious Disease"/>
            <person name="Wu L."/>
            <person name="Ma J."/>
        </authorList>
    </citation>
    <scope>NUCLEOTIDE SEQUENCE [LARGE SCALE GENOMIC DNA]</scope>
    <source>
        <strain evidence="5">JCM 14603</strain>
    </source>
</reference>
<evidence type="ECO:0000313" key="5">
    <source>
        <dbReference type="Proteomes" id="UP001500238"/>
    </source>
</evidence>
<comment type="caution">
    <text evidence="4">The sequence shown here is derived from an EMBL/GenBank/DDBJ whole genome shotgun (WGS) entry which is preliminary data.</text>
</comment>
<evidence type="ECO:0000256" key="1">
    <source>
        <dbReference type="ARBA" id="ARBA00022679"/>
    </source>
</evidence>
<sequence>MIVRQATIADLDTLVPLFDAYRQFYEQPADPIGARRFLGDRFEHQQSVILLACDDIQPVGFVQLFPTFSSARLARTFILNDLFVAPAARGTGAGRALLDAACDYGRAVGAARLSLSTAVTNTNAQSLYERAGWTRDTIFCVYGIPLTQAAIDR</sequence>
<dbReference type="Proteomes" id="UP001500238">
    <property type="component" value="Unassembled WGS sequence"/>
</dbReference>
<dbReference type="InterPro" id="IPR000182">
    <property type="entry name" value="GNAT_dom"/>
</dbReference>
<keyword evidence="5" id="KW-1185">Reference proteome</keyword>
<keyword evidence="2" id="KW-0012">Acyltransferase</keyword>
<organism evidence="4 5">
    <name type="scientific">Sphingomonas insulae</name>
    <dbReference type="NCBI Taxonomy" id="424800"/>
    <lineage>
        <taxon>Bacteria</taxon>
        <taxon>Pseudomonadati</taxon>
        <taxon>Pseudomonadota</taxon>
        <taxon>Alphaproteobacteria</taxon>
        <taxon>Sphingomonadales</taxon>
        <taxon>Sphingomonadaceae</taxon>
        <taxon>Sphingomonas</taxon>
    </lineage>
</organism>
<dbReference type="EMBL" id="BAAAES010000009">
    <property type="protein sequence ID" value="GAA0673499.1"/>
    <property type="molecule type" value="Genomic_DNA"/>
</dbReference>
<accession>A0ABP3T7J6</accession>
<evidence type="ECO:0000256" key="2">
    <source>
        <dbReference type="ARBA" id="ARBA00023315"/>
    </source>
</evidence>
<dbReference type="PANTHER" id="PTHR43877">
    <property type="entry name" value="AMINOALKYLPHOSPHONATE N-ACETYLTRANSFERASE-RELATED-RELATED"/>
    <property type="match status" value="1"/>
</dbReference>
<dbReference type="InterPro" id="IPR050832">
    <property type="entry name" value="Bact_Acetyltransf"/>
</dbReference>